<name>A0A0F9MMY8_9ZZZZ</name>
<protein>
    <submittedName>
        <fullName evidence="1">Uncharacterized protein</fullName>
    </submittedName>
</protein>
<dbReference type="AlphaFoldDB" id="A0A0F9MMY8"/>
<evidence type="ECO:0000313" key="1">
    <source>
        <dbReference type="EMBL" id="KKN08700.1"/>
    </source>
</evidence>
<organism evidence="1">
    <name type="scientific">marine sediment metagenome</name>
    <dbReference type="NCBI Taxonomy" id="412755"/>
    <lineage>
        <taxon>unclassified sequences</taxon>
        <taxon>metagenomes</taxon>
        <taxon>ecological metagenomes</taxon>
    </lineage>
</organism>
<comment type="caution">
    <text evidence="1">The sequence shown here is derived from an EMBL/GenBank/DDBJ whole genome shotgun (WGS) entry which is preliminary data.</text>
</comment>
<accession>A0A0F9MMY8</accession>
<dbReference type="EMBL" id="LAZR01004425">
    <property type="protein sequence ID" value="KKN08700.1"/>
    <property type="molecule type" value="Genomic_DNA"/>
</dbReference>
<gene>
    <name evidence="1" type="ORF">LCGC14_1053990</name>
</gene>
<sequence>MFTLVDDGTLDTVLECDECQDAVVEQALADAKETHECPK</sequence>
<reference evidence="1" key="1">
    <citation type="journal article" date="2015" name="Nature">
        <title>Complex archaea that bridge the gap between prokaryotes and eukaryotes.</title>
        <authorList>
            <person name="Spang A."/>
            <person name="Saw J.H."/>
            <person name="Jorgensen S.L."/>
            <person name="Zaremba-Niedzwiedzka K."/>
            <person name="Martijn J."/>
            <person name="Lind A.E."/>
            <person name="van Eijk R."/>
            <person name="Schleper C."/>
            <person name="Guy L."/>
            <person name="Ettema T.J."/>
        </authorList>
    </citation>
    <scope>NUCLEOTIDE SEQUENCE</scope>
</reference>
<proteinExistence type="predicted"/>